<keyword evidence="3" id="KW-1185">Reference proteome</keyword>
<keyword evidence="1" id="KW-0812">Transmembrane</keyword>
<evidence type="ECO:0000256" key="1">
    <source>
        <dbReference type="SAM" id="Phobius"/>
    </source>
</evidence>
<evidence type="ECO:0000313" key="3">
    <source>
        <dbReference type="Proteomes" id="UP000321691"/>
    </source>
</evidence>
<protein>
    <submittedName>
        <fullName evidence="2">Uncharacterized protein</fullName>
    </submittedName>
</protein>
<keyword evidence="1" id="KW-1133">Transmembrane helix</keyword>
<evidence type="ECO:0000313" key="2">
    <source>
        <dbReference type="EMBL" id="GEO67567.1"/>
    </source>
</evidence>
<dbReference type="RefSeq" id="WP_156652730.1">
    <property type="nucleotide sequence ID" value="NZ_BJZI01000036.1"/>
</dbReference>
<keyword evidence="1" id="KW-0472">Membrane</keyword>
<sequence>MLAKITKSILTPVAWQGVASFFATAVIVALGIVGVGIIALVVLTQWL</sequence>
<name>A0ABQ0WR43_9LACO</name>
<proteinExistence type="predicted"/>
<dbReference type="EMBL" id="BJZI01000036">
    <property type="protein sequence ID" value="GEO67567.1"/>
    <property type="molecule type" value="Genomic_DNA"/>
</dbReference>
<organism evidence="2 3">
    <name type="scientific">Levilactobacillus spicheri</name>
    <dbReference type="NCBI Taxonomy" id="216463"/>
    <lineage>
        <taxon>Bacteria</taxon>
        <taxon>Bacillati</taxon>
        <taxon>Bacillota</taxon>
        <taxon>Bacilli</taxon>
        <taxon>Lactobacillales</taxon>
        <taxon>Lactobacillaceae</taxon>
        <taxon>Levilactobacillus</taxon>
    </lineage>
</organism>
<gene>
    <name evidence="2" type="ORF">LSP04_19860</name>
</gene>
<dbReference type="Proteomes" id="UP000321691">
    <property type="component" value="Unassembled WGS sequence"/>
</dbReference>
<comment type="caution">
    <text evidence="2">The sequence shown here is derived from an EMBL/GenBank/DDBJ whole genome shotgun (WGS) entry which is preliminary data.</text>
</comment>
<reference evidence="2 3" key="1">
    <citation type="submission" date="2019-07" db="EMBL/GenBank/DDBJ databases">
        <title>Whole genome shotgun sequence of Lactobacillus spicheri NBRC 107155.</title>
        <authorList>
            <person name="Hosoyama A."/>
            <person name="Uohara A."/>
            <person name="Ohji S."/>
            <person name="Ichikawa N."/>
        </authorList>
    </citation>
    <scope>NUCLEOTIDE SEQUENCE [LARGE SCALE GENOMIC DNA]</scope>
    <source>
        <strain evidence="2 3">NBRC 107155</strain>
    </source>
</reference>
<accession>A0ABQ0WR43</accession>
<feature type="transmembrane region" description="Helical" evidence="1">
    <location>
        <begin position="20"/>
        <end position="43"/>
    </location>
</feature>